<dbReference type="EMBL" id="JBANQN010000002">
    <property type="protein sequence ID" value="KAK6796174.1"/>
    <property type="molecule type" value="Genomic_DNA"/>
</dbReference>
<feature type="region of interest" description="Disordered" evidence="1">
    <location>
        <begin position="90"/>
        <end position="123"/>
    </location>
</feature>
<keyword evidence="3" id="KW-1185">Reference proteome</keyword>
<gene>
    <name evidence="2" type="ORF">RDI58_003875</name>
</gene>
<proteinExistence type="predicted"/>
<dbReference type="Proteomes" id="UP001371456">
    <property type="component" value="Unassembled WGS sequence"/>
</dbReference>
<protein>
    <recommendedName>
        <fullName evidence="4">Endonuclease/exonuclease/phosphatase domain-containing protein</fullName>
    </recommendedName>
</protein>
<name>A0AAN8U0H2_SOLBU</name>
<sequence length="248" mass="28454">MDSHLKLVQRYDSSLHSRLSVTCESTRLPSTIKSMEPINPVLDISQEVIGHTEEEDVEDNKEIFNDNISTEEQDQENFVQQYLKETCDENGVSSIRKGRSRQKRGQEGKNYRKTTSPSCKGKEKNATISSSFLKSSAIIWNIRDVRSRKAIHKLKRLTNKYKVDMVAISEPMVNGNKVEGYKRFLGFDHRTSGCNGQLWCFWRNSCIGSIIQDHEQHISLKIKKNQGCENLLNVPMLKDRISGAAWIF</sequence>
<evidence type="ECO:0008006" key="4">
    <source>
        <dbReference type="Google" id="ProtNLM"/>
    </source>
</evidence>
<evidence type="ECO:0000256" key="1">
    <source>
        <dbReference type="SAM" id="MobiDB-lite"/>
    </source>
</evidence>
<comment type="caution">
    <text evidence="2">The sequence shown here is derived from an EMBL/GenBank/DDBJ whole genome shotgun (WGS) entry which is preliminary data.</text>
</comment>
<evidence type="ECO:0000313" key="2">
    <source>
        <dbReference type="EMBL" id="KAK6796174.1"/>
    </source>
</evidence>
<evidence type="ECO:0000313" key="3">
    <source>
        <dbReference type="Proteomes" id="UP001371456"/>
    </source>
</evidence>
<reference evidence="2 3" key="1">
    <citation type="submission" date="2024-02" db="EMBL/GenBank/DDBJ databases">
        <title>de novo genome assembly of Solanum bulbocastanum strain 11H21.</title>
        <authorList>
            <person name="Hosaka A.J."/>
        </authorList>
    </citation>
    <scope>NUCLEOTIDE SEQUENCE [LARGE SCALE GENOMIC DNA]</scope>
    <source>
        <tissue evidence="2">Young leaves</tissue>
    </source>
</reference>
<dbReference type="AlphaFoldDB" id="A0AAN8U0H2"/>
<organism evidence="2 3">
    <name type="scientific">Solanum bulbocastanum</name>
    <name type="common">Wild potato</name>
    <dbReference type="NCBI Taxonomy" id="147425"/>
    <lineage>
        <taxon>Eukaryota</taxon>
        <taxon>Viridiplantae</taxon>
        <taxon>Streptophyta</taxon>
        <taxon>Embryophyta</taxon>
        <taxon>Tracheophyta</taxon>
        <taxon>Spermatophyta</taxon>
        <taxon>Magnoliopsida</taxon>
        <taxon>eudicotyledons</taxon>
        <taxon>Gunneridae</taxon>
        <taxon>Pentapetalae</taxon>
        <taxon>asterids</taxon>
        <taxon>lamiids</taxon>
        <taxon>Solanales</taxon>
        <taxon>Solanaceae</taxon>
        <taxon>Solanoideae</taxon>
        <taxon>Solaneae</taxon>
        <taxon>Solanum</taxon>
    </lineage>
</organism>
<accession>A0AAN8U0H2</accession>